<sequence length="100" mass="10815">MEHNLFAEPVRVFAGLGVPREIKTVFQAYTFLMEMPGHRDRADHIVARKACLAAMNHRVEAQTARSAFAAFARRVGILVPEVDEAAAAQVLAGGGSRTPA</sequence>
<organism evidence="1 2">
    <name type="scientific">Aureimonas populi</name>
    <dbReference type="NCBI Taxonomy" id="1701758"/>
    <lineage>
        <taxon>Bacteria</taxon>
        <taxon>Pseudomonadati</taxon>
        <taxon>Pseudomonadota</taxon>
        <taxon>Alphaproteobacteria</taxon>
        <taxon>Hyphomicrobiales</taxon>
        <taxon>Aurantimonadaceae</taxon>
        <taxon>Aureimonas</taxon>
    </lineage>
</organism>
<name>A0ABW5CLH4_9HYPH</name>
<keyword evidence="2" id="KW-1185">Reference proteome</keyword>
<dbReference type="InterPro" id="IPR010385">
    <property type="entry name" value="DUF982"/>
</dbReference>
<accession>A0ABW5CLH4</accession>
<proteinExistence type="predicted"/>
<protein>
    <submittedName>
        <fullName evidence="1">DUF982 domain-containing protein</fullName>
    </submittedName>
</protein>
<comment type="caution">
    <text evidence="1">The sequence shown here is derived from an EMBL/GenBank/DDBJ whole genome shotgun (WGS) entry which is preliminary data.</text>
</comment>
<gene>
    <name evidence="1" type="ORF">ACFSKQ_05875</name>
</gene>
<evidence type="ECO:0000313" key="2">
    <source>
        <dbReference type="Proteomes" id="UP001597371"/>
    </source>
</evidence>
<dbReference type="Pfam" id="PF06169">
    <property type="entry name" value="DUF982"/>
    <property type="match status" value="1"/>
</dbReference>
<dbReference type="Gene3D" id="6.10.250.730">
    <property type="match status" value="1"/>
</dbReference>
<dbReference type="RefSeq" id="WP_209736860.1">
    <property type="nucleotide sequence ID" value="NZ_CP072611.1"/>
</dbReference>
<evidence type="ECO:0000313" key="1">
    <source>
        <dbReference type="EMBL" id="MFD2236995.1"/>
    </source>
</evidence>
<reference evidence="2" key="1">
    <citation type="journal article" date="2019" name="Int. J. Syst. Evol. Microbiol.">
        <title>The Global Catalogue of Microorganisms (GCM) 10K type strain sequencing project: providing services to taxonomists for standard genome sequencing and annotation.</title>
        <authorList>
            <consortium name="The Broad Institute Genomics Platform"/>
            <consortium name="The Broad Institute Genome Sequencing Center for Infectious Disease"/>
            <person name="Wu L."/>
            <person name="Ma J."/>
        </authorList>
    </citation>
    <scope>NUCLEOTIDE SEQUENCE [LARGE SCALE GENOMIC DNA]</scope>
    <source>
        <strain evidence="2">ZS-35-S2</strain>
    </source>
</reference>
<dbReference type="EMBL" id="JBHUIJ010000006">
    <property type="protein sequence ID" value="MFD2236995.1"/>
    <property type="molecule type" value="Genomic_DNA"/>
</dbReference>
<dbReference type="Proteomes" id="UP001597371">
    <property type="component" value="Unassembled WGS sequence"/>
</dbReference>